<dbReference type="Proteomes" id="UP000064967">
    <property type="component" value="Chromosome"/>
</dbReference>
<evidence type="ECO:0000313" key="1">
    <source>
        <dbReference type="EMBL" id="AKU97846.1"/>
    </source>
</evidence>
<name>A0A0K1PWU5_9BACT</name>
<keyword evidence="2" id="KW-1185">Reference proteome</keyword>
<accession>A0A0K1PWU5</accession>
<evidence type="ECO:0000313" key="2">
    <source>
        <dbReference type="Proteomes" id="UP000064967"/>
    </source>
</evidence>
<dbReference type="EMBL" id="CP012333">
    <property type="protein sequence ID" value="AKU97846.1"/>
    <property type="molecule type" value="Genomic_DNA"/>
</dbReference>
<reference evidence="1 2" key="1">
    <citation type="submission" date="2015-08" db="EMBL/GenBank/DDBJ databases">
        <authorList>
            <person name="Babu N.S."/>
            <person name="Beckwith C.J."/>
            <person name="Beseler K.G."/>
            <person name="Brison A."/>
            <person name="Carone J.V."/>
            <person name="Caskin T.P."/>
            <person name="Diamond M."/>
            <person name="Durham M.E."/>
            <person name="Foxe J.M."/>
            <person name="Go M."/>
            <person name="Henderson B.A."/>
            <person name="Jones I.B."/>
            <person name="McGettigan J.A."/>
            <person name="Micheletti S.J."/>
            <person name="Nasrallah M.E."/>
            <person name="Ortiz D."/>
            <person name="Piller C.R."/>
            <person name="Privatt S.R."/>
            <person name="Schneider S.L."/>
            <person name="Sharp S."/>
            <person name="Smith T.C."/>
            <person name="Stanton J.D."/>
            <person name="Ullery H.E."/>
            <person name="Wilson R.J."/>
            <person name="Serrano M.G."/>
            <person name="Buck G."/>
            <person name="Lee V."/>
            <person name="Wang Y."/>
            <person name="Carvalho R."/>
            <person name="Voegtly L."/>
            <person name="Shi R."/>
            <person name="Duckworth R."/>
            <person name="Johnson A."/>
            <person name="Loviza R."/>
            <person name="Walstead R."/>
            <person name="Shah Z."/>
            <person name="Kiflezghi M."/>
            <person name="Wade K."/>
            <person name="Ball S.L."/>
            <person name="Bradley K.W."/>
            <person name="Asai D.J."/>
            <person name="Bowman C.A."/>
            <person name="Russell D.A."/>
            <person name="Pope W.H."/>
            <person name="Jacobs-Sera D."/>
            <person name="Hendrix R.W."/>
            <person name="Hatfull G.F."/>
        </authorList>
    </citation>
    <scope>NUCLEOTIDE SEQUENCE [LARGE SCALE GENOMIC DNA]</scope>
    <source>
        <strain evidence="1 2">DSM 27648</strain>
    </source>
</reference>
<proteinExistence type="predicted"/>
<sequence length="40" mass="4374">MHSVRGQIGGSGGVLFFRRRNIGGSKGGYQEVTRFVGYLE</sequence>
<protein>
    <submittedName>
        <fullName evidence="1">Uncharacterized protein</fullName>
    </submittedName>
</protein>
<dbReference type="KEGG" id="llu:AKJ09_04510"/>
<dbReference type="AlphaFoldDB" id="A0A0K1PWU5"/>
<gene>
    <name evidence="1" type="ORF">AKJ09_04510</name>
</gene>
<organism evidence="1 2">
    <name type="scientific">Labilithrix luteola</name>
    <dbReference type="NCBI Taxonomy" id="1391654"/>
    <lineage>
        <taxon>Bacteria</taxon>
        <taxon>Pseudomonadati</taxon>
        <taxon>Myxococcota</taxon>
        <taxon>Polyangia</taxon>
        <taxon>Polyangiales</taxon>
        <taxon>Labilitrichaceae</taxon>
        <taxon>Labilithrix</taxon>
    </lineage>
</organism>